<keyword evidence="1" id="KW-0614">Plasmid</keyword>
<dbReference type="RefSeq" id="WP_101142563.1">
    <property type="nucleotide sequence ID" value="NZ_CP073818.1"/>
</dbReference>
<dbReference type="KEGG" id="mequ:KFV11_11670"/>
<proteinExistence type="predicted"/>
<sequence length="68" mass="8238">MNIFNEYYESHNLEELSRYSNFSKKQLVIEAEYMHNTLSRILEYIDNGGEDLRYIYSEVMDGIYESRI</sequence>
<dbReference type="AlphaFoldDB" id="A0A9Q9F2F4"/>
<gene>
    <name evidence="1" type="ORF">KFV11_11670</name>
</gene>
<reference evidence="1" key="1">
    <citation type="submission" date="2021-04" db="EMBL/GenBank/DDBJ databases">
        <title>Complete Genome Sequences of Macrococcus spp. from dog and cattle.</title>
        <authorList>
            <person name="Schwendener S."/>
            <person name="Perreten V."/>
        </authorList>
    </citation>
    <scope>NUCLEOTIDE SEQUENCE</scope>
    <source>
        <strain evidence="1">Epi0143-OL</strain>
        <plasmid evidence="1">pEpi0143-OL-9</plasmid>
    </source>
</reference>
<evidence type="ECO:0000313" key="2">
    <source>
        <dbReference type="Proteomes" id="UP001057381"/>
    </source>
</evidence>
<dbReference type="Proteomes" id="UP001057381">
    <property type="component" value="Plasmid pEpi0143-OL-9"/>
</dbReference>
<evidence type="ECO:0000313" key="1">
    <source>
        <dbReference type="EMBL" id="UTH14982.1"/>
    </source>
</evidence>
<accession>A0A9Q9F2F4</accession>
<organism evidence="1 2">
    <name type="scientific">Macrococcus equipercicus</name>
    <dbReference type="NCBI Taxonomy" id="69967"/>
    <lineage>
        <taxon>Bacteria</taxon>
        <taxon>Bacillati</taxon>
        <taxon>Bacillota</taxon>
        <taxon>Bacilli</taxon>
        <taxon>Bacillales</taxon>
        <taxon>Staphylococcaceae</taxon>
        <taxon>Macrococcus</taxon>
    </lineage>
</organism>
<protein>
    <submittedName>
        <fullName evidence="1">Uncharacterized protein</fullName>
    </submittedName>
</protein>
<dbReference type="EMBL" id="CP073818">
    <property type="protein sequence ID" value="UTH14982.1"/>
    <property type="molecule type" value="Genomic_DNA"/>
</dbReference>
<name>A0A9Q9F2F4_9STAP</name>
<geneLocation type="plasmid" evidence="1 2">
    <name>pEpi0143-OL-9</name>
</geneLocation>